<keyword evidence="2" id="KW-1185">Reference proteome</keyword>
<evidence type="ECO:0000313" key="1">
    <source>
        <dbReference type="EMBL" id="KAI4327021.1"/>
    </source>
</evidence>
<dbReference type="Proteomes" id="UP000828941">
    <property type="component" value="Chromosome 8"/>
</dbReference>
<accession>A0ACB9MSF6</accession>
<evidence type="ECO:0000313" key="2">
    <source>
        <dbReference type="Proteomes" id="UP000828941"/>
    </source>
</evidence>
<name>A0ACB9MSF6_BAUVA</name>
<reference evidence="1 2" key="1">
    <citation type="journal article" date="2022" name="DNA Res.">
        <title>Chromosomal-level genome assembly of the orchid tree Bauhinia variegata (Leguminosae; Cercidoideae) supports the allotetraploid origin hypothesis of Bauhinia.</title>
        <authorList>
            <person name="Zhong Y."/>
            <person name="Chen Y."/>
            <person name="Zheng D."/>
            <person name="Pang J."/>
            <person name="Liu Y."/>
            <person name="Luo S."/>
            <person name="Meng S."/>
            <person name="Qian L."/>
            <person name="Wei D."/>
            <person name="Dai S."/>
            <person name="Zhou R."/>
        </authorList>
    </citation>
    <scope>NUCLEOTIDE SEQUENCE [LARGE SCALE GENOMIC DNA]</scope>
    <source>
        <strain evidence="1">BV-YZ2020</strain>
    </source>
</reference>
<comment type="caution">
    <text evidence="1">The sequence shown here is derived from an EMBL/GenBank/DDBJ whole genome shotgun (WGS) entry which is preliminary data.</text>
</comment>
<proteinExistence type="predicted"/>
<protein>
    <submittedName>
        <fullName evidence="1">Uncharacterized protein</fullName>
    </submittedName>
</protein>
<organism evidence="1 2">
    <name type="scientific">Bauhinia variegata</name>
    <name type="common">Purple orchid tree</name>
    <name type="synonym">Phanera variegata</name>
    <dbReference type="NCBI Taxonomy" id="167791"/>
    <lineage>
        <taxon>Eukaryota</taxon>
        <taxon>Viridiplantae</taxon>
        <taxon>Streptophyta</taxon>
        <taxon>Embryophyta</taxon>
        <taxon>Tracheophyta</taxon>
        <taxon>Spermatophyta</taxon>
        <taxon>Magnoliopsida</taxon>
        <taxon>eudicotyledons</taxon>
        <taxon>Gunneridae</taxon>
        <taxon>Pentapetalae</taxon>
        <taxon>rosids</taxon>
        <taxon>fabids</taxon>
        <taxon>Fabales</taxon>
        <taxon>Fabaceae</taxon>
        <taxon>Cercidoideae</taxon>
        <taxon>Cercideae</taxon>
        <taxon>Bauhiniinae</taxon>
        <taxon>Bauhinia</taxon>
    </lineage>
</organism>
<sequence length="98" mass="11413">MLGGTIFSKNPIDQKLSERDKSTMRSALYFHPHKNKKLGTGVQDIKVGWHPLYQNTRCFLIVRSDGSVEDFSCHKCIQHAYEIIGPERAKRYKKKYLE</sequence>
<dbReference type="EMBL" id="CM039433">
    <property type="protein sequence ID" value="KAI4327021.1"/>
    <property type="molecule type" value="Genomic_DNA"/>
</dbReference>
<gene>
    <name evidence="1" type="ORF">L6164_019526</name>
</gene>